<keyword evidence="1" id="KW-1133">Transmembrane helix</keyword>
<dbReference type="EMBL" id="FOFR01000005">
    <property type="protein sequence ID" value="SEQ79460.1"/>
    <property type="molecule type" value="Genomic_DNA"/>
</dbReference>
<keyword evidence="1" id="KW-0472">Membrane</keyword>
<dbReference type="STRING" id="402600.SAMN05216188_105128"/>
<feature type="transmembrane region" description="Helical" evidence="1">
    <location>
        <begin position="89"/>
        <end position="112"/>
    </location>
</feature>
<gene>
    <name evidence="2" type="ORF">SAMN05216188_105128</name>
</gene>
<keyword evidence="1" id="KW-0812">Transmembrane</keyword>
<reference evidence="3" key="1">
    <citation type="submission" date="2016-10" db="EMBL/GenBank/DDBJ databases">
        <authorList>
            <person name="Varghese N."/>
            <person name="Submissions S."/>
        </authorList>
    </citation>
    <scope>NUCLEOTIDE SEQUENCE [LARGE SCALE GENOMIC DNA]</scope>
    <source>
        <strain evidence="3">CGMCC 4.3525</strain>
    </source>
</reference>
<dbReference type="AlphaFoldDB" id="A0A1H9IXZ9"/>
<evidence type="ECO:0000313" key="2">
    <source>
        <dbReference type="EMBL" id="SEQ79460.1"/>
    </source>
</evidence>
<organism evidence="2 3">
    <name type="scientific">Lentzea xinjiangensis</name>
    <dbReference type="NCBI Taxonomy" id="402600"/>
    <lineage>
        <taxon>Bacteria</taxon>
        <taxon>Bacillati</taxon>
        <taxon>Actinomycetota</taxon>
        <taxon>Actinomycetes</taxon>
        <taxon>Pseudonocardiales</taxon>
        <taxon>Pseudonocardiaceae</taxon>
        <taxon>Lentzea</taxon>
    </lineage>
</organism>
<keyword evidence="3" id="KW-1185">Reference proteome</keyword>
<feature type="transmembrane region" description="Helical" evidence="1">
    <location>
        <begin position="21"/>
        <end position="41"/>
    </location>
</feature>
<proteinExistence type="predicted"/>
<name>A0A1H9IXZ9_9PSEU</name>
<dbReference type="Proteomes" id="UP000199352">
    <property type="component" value="Unassembled WGS sequence"/>
</dbReference>
<accession>A0A1H9IXZ9</accession>
<evidence type="ECO:0000256" key="1">
    <source>
        <dbReference type="SAM" id="Phobius"/>
    </source>
</evidence>
<evidence type="ECO:0000313" key="3">
    <source>
        <dbReference type="Proteomes" id="UP000199352"/>
    </source>
</evidence>
<sequence length="117" mass="11712">MPLSAAIGTLGSVTELDRARLAATAGFATTTVLLALTAAAYLNDSLEAFGWQGGEYAYAFVLIALGSALAGGVVKALAPRPWRPAGSGLLVAGGAGVAVVVLLVALFVWAVANWNPA</sequence>
<protein>
    <submittedName>
        <fullName evidence="2">Uncharacterized protein</fullName>
    </submittedName>
</protein>
<feature type="transmembrane region" description="Helical" evidence="1">
    <location>
        <begin position="56"/>
        <end position="77"/>
    </location>
</feature>